<name>A0A9D1TXW4_9BACT</name>
<evidence type="ECO:0000313" key="2">
    <source>
        <dbReference type="Proteomes" id="UP000823926"/>
    </source>
</evidence>
<sequence>MTEGSKTGLRLEDITTSGVLLENISLVYAVKNPLAIIYNATNPWDWYTNVLLYQNNLFWGYSQVQKGVQDPCPQGWHIATDDAWKDFTTTNAPSYIIGETNPSTSADVTKGRLYNQIAWFPSCGRREYSTGKLVSSGQNGYYWTKKISGSSALGFYFSASILNASTTYGRALGFSVRCIQE</sequence>
<evidence type="ECO:0000313" key="1">
    <source>
        <dbReference type="EMBL" id="HIW10741.1"/>
    </source>
</evidence>
<accession>A0A9D1TXW4</accession>
<dbReference type="EMBL" id="DXHL01000021">
    <property type="protein sequence ID" value="HIW10741.1"/>
    <property type="molecule type" value="Genomic_DNA"/>
</dbReference>
<reference evidence="1" key="2">
    <citation type="submission" date="2021-04" db="EMBL/GenBank/DDBJ databases">
        <authorList>
            <person name="Gilroy R."/>
        </authorList>
    </citation>
    <scope>NUCLEOTIDE SEQUENCE</scope>
    <source>
        <strain evidence="1">ChiBcec15-1070</strain>
    </source>
</reference>
<organism evidence="1 2">
    <name type="scientific">Candidatus Rikenella faecigallinarum</name>
    <dbReference type="NCBI Taxonomy" id="2838745"/>
    <lineage>
        <taxon>Bacteria</taxon>
        <taxon>Pseudomonadati</taxon>
        <taxon>Bacteroidota</taxon>
        <taxon>Bacteroidia</taxon>
        <taxon>Bacteroidales</taxon>
        <taxon>Rikenellaceae</taxon>
        <taxon>Rikenella</taxon>
    </lineage>
</organism>
<comment type="caution">
    <text evidence="1">The sequence shown here is derived from an EMBL/GenBank/DDBJ whole genome shotgun (WGS) entry which is preliminary data.</text>
</comment>
<proteinExistence type="predicted"/>
<dbReference type="Proteomes" id="UP000823926">
    <property type="component" value="Unassembled WGS sequence"/>
</dbReference>
<reference evidence="1" key="1">
    <citation type="journal article" date="2021" name="PeerJ">
        <title>Extensive microbial diversity within the chicken gut microbiome revealed by metagenomics and culture.</title>
        <authorList>
            <person name="Gilroy R."/>
            <person name="Ravi A."/>
            <person name="Getino M."/>
            <person name="Pursley I."/>
            <person name="Horton D.L."/>
            <person name="Alikhan N.F."/>
            <person name="Baker D."/>
            <person name="Gharbi K."/>
            <person name="Hall N."/>
            <person name="Watson M."/>
            <person name="Adriaenssens E.M."/>
            <person name="Foster-Nyarko E."/>
            <person name="Jarju S."/>
            <person name="Secka A."/>
            <person name="Antonio M."/>
            <person name="Oren A."/>
            <person name="Chaudhuri R.R."/>
            <person name="La Ragione R."/>
            <person name="Hildebrand F."/>
            <person name="Pallen M.J."/>
        </authorList>
    </citation>
    <scope>NUCLEOTIDE SEQUENCE</scope>
    <source>
        <strain evidence="1">ChiBcec15-1070</strain>
    </source>
</reference>
<dbReference type="AlphaFoldDB" id="A0A9D1TXW4"/>
<gene>
    <name evidence="1" type="ORF">H9888_04470</name>
</gene>
<protein>
    <submittedName>
        <fullName evidence="1">Fibrobacter succinogenes major paralogous domain-containing protein</fullName>
    </submittedName>
</protein>